<name>A0A6N9TGY5_9ALTE</name>
<gene>
    <name evidence="2" type="ORF">GTQ48_13740</name>
</gene>
<dbReference type="Proteomes" id="UP000471381">
    <property type="component" value="Unassembled WGS sequence"/>
</dbReference>
<evidence type="ECO:0000313" key="3">
    <source>
        <dbReference type="Proteomes" id="UP000471381"/>
    </source>
</evidence>
<proteinExistence type="predicted"/>
<sequence>MFPNTISEKLSDTVIDQAMKLSAEERQMLVISYVSKAKAVWLVQGSEGFVMLEDDGAVRLPIFPHRDLANAFVTSNGLDGMCVSTPLNEFVSTWLPGLETNGVELVMFPTQSDVENLVMTAPELSEELGSELNDQPSEDKTSKLGDDESK</sequence>
<dbReference type="EMBL" id="JAAAWO010000011">
    <property type="protein sequence ID" value="NDW16574.1"/>
    <property type="molecule type" value="Genomic_DNA"/>
</dbReference>
<evidence type="ECO:0000313" key="2">
    <source>
        <dbReference type="EMBL" id="NDW16574.1"/>
    </source>
</evidence>
<comment type="caution">
    <text evidence="2">The sequence shown here is derived from an EMBL/GenBank/DDBJ whole genome shotgun (WGS) entry which is preliminary data.</text>
</comment>
<dbReference type="AlphaFoldDB" id="A0A6N9TGY5"/>
<feature type="region of interest" description="Disordered" evidence="1">
    <location>
        <begin position="124"/>
        <end position="150"/>
    </location>
</feature>
<reference evidence="2 3" key="1">
    <citation type="submission" date="2020-01" db="EMBL/GenBank/DDBJ databases">
        <title>Genomes of bacteria type strains.</title>
        <authorList>
            <person name="Chen J."/>
            <person name="Zhu S."/>
            <person name="Yang J."/>
        </authorList>
    </citation>
    <scope>NUCLEOTIDE SEQUENCE [LARGE SCALE GENOMIC DNA]</scope>
    <source>
        <strain evidence="2 3">LMG 24078</strain>
    </source>
</reference>
<keyword evidence="3" id="KW-1185">Reference proteome</keyword>
<dbReference type="InterPro" id="IPR021284">
    <property type="entry name" value="DUF2750"/>
</dbReference>
<accession>A0A6N9TGY5</accession>
<protein>
    <submittedName>
        <fullName evidence="2">DUF2750 domain-containing protein</fullName>
    </submittedName>
</protein>
<organism evidence="2 3">
    <name type="scientific">Alteromonas genovensis</name>
    <dbReference type="NCBI Taxonomy" id="471225"/>
    <lineage>
        <taxon>Bacteria</taxon>
        <taxon>Pseudomonadati</taxon>
        <taxon>Pseudomonadota</taxon>
        <taxon>Gammaproteobacteria</taxon>
        <taxon>Alteromonadales</taxon>
        <taxon>Alteromonadaceae</taxon>
        <taxon>Alteromonas/Salinimonas group</taxon>
        <taxon>Alteromonas</taxon>
    </lineage>
</organism>
<evidence type="ECO:0000256" key="1">
    <source>
        <dbReference type="SAM" id="MobiDB-lite"/>
    </source>
</evidence>
<dbReference type="Pfam" id="PF11042">
    <property type="entry name" value="DUF2750"/>
    <property type="match status" value="1"/>
</dbReference>
<feature type="compositionally biased region" description="Basic and acidic residues" evidence="1">
    <location>
        <begin position="137"/>
        <end position="150"/>
    </location>
</feature>